<name>A0AA38VV55_9PEZI</name>
<evidence type="ECO:0000313" key="2">
    <source>
        <dbReference type="EMBL" id="KAJ9152146.1"/>
    </source>
</evidence>
<comment type="caution">
    <text evidence="2">The sequence shown here is derived from an EMBL/GenBank/DDBJ whole genome shotgun (WGS) entry which is preliminary data.</text>
</comment>
<feature type="compositionally biased region" description="Polar residues" evidence="1">
    <location>
        <begin position="53"/>
        <end position="68"/>
    </location>
</feature>
<dbReference type="EMBL" id="JANBVO010000005">
    <property type="protein sequence ID" value="KAJ9152146.1"/>
    <property type="molecule type" value="Genomic_DNA"/>
</dbReference>
<dbReference type="AlphaFoldDB" id="A0AA38VV55"/>
<feature type="region of interest" description="Disordered" evidence="1">
    <location>
        <begin position="44"/>
        <end position="71"/>
    </location>
</feature>
<reference evidence="2" key="1">
    <citation type="submission" date="2022-07" db="EMBL/GenBank/DDBJ databases">
        <title>Fungi with potential for degradation of polypropylene.</title>
        <authorList>
            <person name="Gostincar C."/>
        </authorList>
    </citation>
    <scope>NUCLEOTIDE SEQUENCE</scope>
    <source>
        <strain evidence="2">EXF-13308</strain>
    </source>
</reference>
<evidence type="ECO:0000256" key="1">
    <source>
        <dbReference type="SAM" id="MobiDB-lite"/>
    </source>
</evidence>
<accession>A0AA38VV55</accession>
<evidence type="ECO:0000313" key="3">
    <source>
        <dbReference type="Proteomes" id="UP001174694"/>
    </source>
</evidence>
<gene>
    <name evidence="2" type="ORF">NKR23_g2887</name>
</gene>
<sequence length="351" mass="38677">MASLPKPAPRQTAVIAALLLLILVWTIALMRPTSILSDVTAPKAEAPEAGKPQQQQPGLDPANTTTLSAPPDDELRPLVLYAYADSESARENLRFFVDQGLHAAADFVFILNGVGNGTDLDIPRLDNVRVVPRPDTCYDLGAYGEVLRSGDLWRRYKRFIMLNASVRGPFLPYWSRSCWSDLYLRKVTGKVKLVGMTSNCFPEFHVQSMIWATDSVGMDLLLNPPSTTLEADDFGDEGEAVGLAGCYGTWTEAVHAEIGATRVVRSQGYDVDVMMAAFHKSRDFIAECAGATRDEDVLHDGKYFGTNVHPYETVFIKADRGIDPAMIESLTKWHEGAKRNSWDVCGTSSAW</sequence>
<protein>
    <submittedName>
        <fullName evidence="2">Asparagine synthetase</fullName>
    </submittedName>
</protein>
<organism evidence="2 3">
    <name type="scientific">Pleurostoma richardsiae</name>
    <dbReference type="NCBI Taxonomy" id="41990"/>
    <lineage>
        <taxon>Eukaryota</taxon>
        <taxon>Fungi</taxon>
        <taxon>Dikarya</taxon>
        <taxon>Ascomycota</taxon>
        <taxon>Pezizomycotina</taxon>
        <taxon>Sordariomycetes</taxon>
        <taxon>Sordariomycetidae</taxon>
        <taxon>Calosphaeriales</taxon>
        <taxon>Pleurostomataceae</taxon>
        <taxon>Pleurostoma</taxon>
    </lineage>
</organism>
<keyword evidence="3" id="KW-1185">Reference proteome</keyword>
<dbReference type="Proteomes" id="UP001174694">
    <property type="component" value="Unassembled WGS sequence"/>
</dbReference>
<proteinExistence type="predicted"/>